<evidence type="ECO:0000313" key="2">
    <source>
        <dbReference type="EMBL" id="TWT73845.1"/>
    </source>
</evidence>
<reference evidence="2 3" key="1">
    <citation type="submission" date="2019-02" db="EMBL/GenBank/DDBJ databases">
        <title>Deep-cultivation of Planctomycetes and their phenomic and genomic characterization uncovers novel biology.</title>
        <authorList>
            <person name="Wiegand S."/>
            <person name="Jogler M."/>
            <person name="Boedeker C."/>
            <person name="Pinto D."/>
            <person name="Vollmers J."/>
            <person name="Rivas-Marin E."/>
            <person name="Kohn T."/>
            <person name="Peeters S.H."/>
            <person name="Heuer A."/>
            <person name="Rast P."/>
            <person name="Oberbeckmann S."/>
            <person name="Bunk B."/>
            <person name="Jeske O."/>
            <person name="Meyerdierks A."/>
            <person name="Storesund J.E."/>
            <person name="Kallscheuer N."/>
            <person name="Luecker S."/>
            <person name="Lage O.M."/>
            <person name="Pohl T."/>
            <person name="Merkel B.J."/>
            <person name="Hornburger P."/>
            <person name="Mueller R.-W."/>
            <person name="Bruemmer F."/>
            <person name="Labrenz M."/>
            <person name="Spormann A.M."/>
            <person name="Op Den Camp H."/>
            <person name="Overmann J."/>
            <person name="Amann R."/>
            <person name="Jetten M.S.M."/>
            <person name="Mascher T."/>
            <person name="Medema M.H."/>
            <person name="Devos D.P."/>
            <person name="Kaster A.-K."/>
            <person name="Ovreas L."/>
            <person name="Rohde M."/>
            <person name="Galperin M.Y."/>
            <person name="Jogler C."/>
        </authorList>
    </citation>
    <scope>NUCLEOTIDE SEQUENCE [LARGE SCALE GENOMIC DNA]</scope>
    <source>
        <strain evidence="2 3">Pla123a</strain>
    </source>
</reference>
<keyword evidence="3" id="KW-1185">Reference proteome</keyword>
<dbReference type="OrthoDB" id="292511at2"/>
<dbReference type="EMBL" id="SJPO01000009">
    <property type="protein sequence ID" value="TWT73845.1"/>
    <property type="molecule type" value="Genomic_DNA"/>
</dbReference>
<sequence>MHVNFPEPNDTVVSAKAAASGFGDDVAAYLLHLVEQDDTTVDRSLDQNALEAFERLGLVGCIKDGPNDLSTNPKHMEGFGRDGQDVNPD</sequence>
<feature type="compositionally biased region" description="Basic and acidic residues" evidence="1">
    <location>
        <begin position="74"/>
        <end position="89"/>
    </location>
</feature>
<evidence type="ECO:0000256" key="1">
    <source>
        <dbReference type="SAM" id="MobiDB-lite"/>
    </source>
</evidence>
<feature type="region of interest" description="Disordered" evidence="1">
    <location>
        <begin position="66"/>
        <end position="89"/>
    </location>
</feature>
<organism evidence="2 3">
    <name type="scientific">Posidoniimonas polymericola</name>
    <dbReference type="NCBI Taxonomy" id="2528002"/>
    <lineage>
        <taxon>Bacteria</taxon>
        <taxon>Pseudomonadati</taxon>
        <taxon>Planctomycetota</taxon>
        <taxon>Planctomycetia</taxon>
        <taxon>Pirellulales</taxon>
        <taxon>Lacipirellulaceae</taxon>
        <taxon>Posidoniimonas</taxon>
    </lineage>
</organism>
<dbReference type="AlphaFoldDB" id="A0A5C5YH43"/>
<comment type="caution">
    <text evidence="2">The sequence shown here is derived from an EMBL/GenBank/DDBJ whole genome shotgun (WGS) entry which is preliminary data.</text>
</comment>
<dbReference type="Proteomes" id="UP000318478">
    <property type="component" value="Unassembled WGS sequence"/>
</dbReference>
<protein>
    <submittedName>
        <fullName evidence="2">Uncharacterized protein</fullName>
    </submittedName>
</protein>
<proteinExistence type="predicted"/>
<name>A0A5C5YH43_9BACT</name>
<dbReference type="RefSeq" id="WP_146589697.1">
    <property type="nucleotide sequence ID" value="NZ_SJPO01000009.1"/>
</dbReference>
<evidence type="ECO:0000313" key="3">
    <source>
        <dbReference type="Proteomes" id="UP000318478"/>
    </source>
</evidence>
<gene>
    <name evidence="2" type="ORF">Pla123a_37390</name>
</gene>
<accession>A0A5C5YH43</accession>